<dbReference type="SUPFAM" id="SSF48452">
    <property type="entry name" value="TPR-like"/>
    <property type="match status" value="1"/>
</dbReference>
<evidence type="ECO:0000313" key="2">
    <source>
        <dbReference type="Proteomes" id="UP000662888"/>
    </source>
</evidence>
<protein>
    <recommendedName>
        <fullName evidence="3">Tetratricopeptide repeat protein</fullName>
    </recommendedName>
</protein>
<evidence type="ECO:0000313" key="1">
    <source>
        <dbReference type="EMBL" id="QPI48751.1"/>
    </source>
</evidence>
<dbReference type="Proteomes" id="UP000662888">
    <property type="component" value="Chromosome"/>
</dbReference>
<dbReference type="InterPro" id="IPR011990">
    <property type="entry name" value="TPR-like_helical_dom_sf"/>
</dbReference>
<sequence>MQPSLQFNAQRIGTGPALRELIENISRGGTCAVADLSLGTWTKQALATQLLGQLVGQEVSLKSGSEHVAGSAGDSMSLAIDQEGRGNISVLSAFGTAQQIARLLQKRPAQLFIVCPRFGIAWRYADHLLIEYLRVLHGALDLTLVVVGDEPCTWPENWEVSEHGSAPTLPASGRRSLVSMLPSAIPPSILKTLSDDDMGAMIPLANGWALVMPESRRDSADPAVRFTPDEVASMAHTSMRHFRAYAMLHADKEAVDSRVLCSEGWKHIESGYRELALSYMDMAEAKASSPAEKMAYRTQKQFMHITLSNFKAAANIDDPDPALPPDLLGTLLELKGWGLVMSGSHQAALPYLTKALAMFEPKAMDKTYLFLMNITAFAHLRNGDHEAAFKLEKRIEQLLDDPTLGDARIAFVNSINLARLYRYRGELDESQTYYGRAFSTVEGGRTDTDAVNVNLCLLRVEEARGNTREAMLCWIRAALHWCASECPEALNWRVHPLILNKGGVIDVKGIRQAYDLVDSLAAGFLSNLKKFAESGVTSAAVEETQAGGCDFFFDEAISSVKVMTRYVGGHGWGVMAATGCGEKRDYGGNYAALTRWLSAWIAGQAGQAAEQCYVIDRRDGTEMPRNWPEMLNSAAEFKITHLVYDGKHVEITPVQLDALEQKRAVKLNPLVAHIEQDDSKMVLHYKRYLPQFALTGEEQLLLRALLNEPHVGSARHALDAAGFHMERVDPLIARLRKMRVLQVSRPDSAAMPMAV</sequence>
<accession>A0AA49A735</accession>
<proteinExistence type="predicted"/>
<dbReference type="RefSeq" id="WP_206088344.1">
    <property type="nucleotide sequence ID" value="NZ_CP065053.1"/>
</dbReference>
<organism evidence="1 2">
    <name type="scientific">Massilia antarctica</name>
    <dbReference type="NCBI Taxonomy" id="2765360"/>
    <lineage>
        <taxon>Bacteria</taxon>
        <taxon>Pseudomonadati</taxon>
        <taxon>Pseudomonadota</taxon>
        <taxon>Betaproteobacteria</taxon>
        <taxon>Burkholderiales</taxon>
        <taxon>Oxalobacteraceae</taxon>
        <taxon>Telluria group</taxon>
        <taxon>Massilia</taxon>
    </lineage>
</organism>
<name>A0AA49A735_9BURK</name>
<gene>
    <name evidence="1" type="ORF">IV454_25065</name>
</gene>
<dbReference type="EMBL" id="CP065053">
    <property type="protein sequence ID" value="QPI48751.1"/>
    <property type="molecule type" value="Genomic_DNA"/>
</dbReference>
<keyword evidence="2" id="KW-1185">Reference proteome</keyword>
<reference evidence="1 2" key="1">
    <citation type="submission" date="2020-11" db="EMBL/GenBank/DDBJ databases">
        <authorList>
            <person name="Sun Q."/>
        </authorList>
    </citation>
    <scope>NUCLEOTIDE SEQUENCE [LARGE SCALE GENOMIC DNA]</scope>
    <source>
        <strain evidence="1 2">P8398</strain>
    </source>
</reference>
<evidence type="ECO:0008006" key="3">
    <source>
        <dbReference type="Google" id="ProtNLM"/>
    </source>
</evidence>
<dbReference type="Gene3D" id="1.25.40.10">
    <property type="entry name" value="Tetratricopeptide repeat domain"/>
    <property type="match status" value="1"/>
</dbReference>